<evidence type="ECO:0000256" key="4">
    <source>
        <dbReference type="ARBA" id="ARBA00022643"/>
    </source>
</evidence>
<keyword evidence="3 6" id="KW-0285">Flavoprotein</keyword>
<dbReference type="PANTHER" id="PTHR36118:SF1">
    <property type="entry name" value="ION-TRANSLOCATING OXIDOREDUCTASE COMPLEX SUBUNIT G"/>
    <property type="match status" value="1"/>
</dbReference>
<keyword evidence="6" id="KW-1278">Translocase</keyword>
<evidence type="ECO:0000256" key="2">
    <source>
        <dbReference type="ARBA" id="ARBA00022553"/>
    </source>
</evidence>
<dbReference type="PANTHER" id="PTHR36118">
    <property type="entry name" value="ION-TRANSLOCATING OXIDOREDUCTASE COMPLEX SUBUNIT G"/>
    <property type="match status" value="1"/>
</dbReference>
<dbReference type="AlphaFoldDB" id="A0A370R3Y2"/>
<comment type="function">
    <text evidence="6">Part of a membrane-bound complex that couples electron transfer with translocation of ions across the membrane.</text>
</comment>
<keyword evidence="2 6" id="KW-0597">Phosphoprotein</keyword>
<dbReference type="Proteomes" id="UP000254848">
    <property type="component" value="Unassembled WGS sequence"/>
</dbReference>
<dbReference type="OrthoDB" id="9784165at2"/>
<feature type="signal peptide" evidence="7">
    <location>
        <begin position="1"/>
        <end position="24"/>
    </location>
</feature>
<dbReference type="EMBL" id="QRAP01000001">
    <property type="protein sequence ID" value="RDK97123.1"/>
    <property type="molecule type" value="Genomic_DNA"/>
</dbReference>
<dbReference type="GO" id="GO:0009055">
    <property type="term" value="F:electron transfer activity"/>
    <property type="evidence" value="ECO:0007669"/>
    <property type="project" value="InterPro"/>
</dbReference>
<dbReference type="GO" id="GO:0010181">
    <property type="term" value="F:FMN binding"/>
    <property type="evidence" value="ECO:0007669"/>
    <property type="project" value="InterPro"/>
</dbReference>
<evidence type="ECO:0000313" key="10">
    <source>
        <dbReference type="Proteomes" id="UP000254848"/>
    </source>
</evidence>
<feature type="domain" description="FMN-binding" evidence="8">
    <location>
        <begin position="100"/>
        <end position="192"/>
    </location>
</feature>
<evidence type="ECO:0000256" key="3">
    <source>
        <dbReference type="ARBA" id="ARBA00022630"/>
    </source>
</evidence>
<keyword evidence="6" id="KW-0812">Transmembrane</keyword>
<evidence type="ECO:0000256" key="7">
    <source>
        <dbReference type="SAM" id="SignalP"/>
    </source>
</evidence>
<keyword evidence="5 6" id="KW-0249">Electron transport</keyword>
<dbReference type="RefSeq" id="WP_115456873.1">
    <property type="nucleotide sequence ID" value="NZ_QRAP01000001.1"/>
</dbReference>
<feature type="chain" id="PRO_5016835825" description="Ion-translocating oxidoreductase complex subunit G" evidence="7">
    <location>
        <begin position="25"/>
        <end position="210"/>
    </location>
</feature>
<feature type="modified residue" description="FMN phosphoryl threonine" evidence="6">
    <location>
        <position position="175"/>
    </location>
</feature>
<reference evidence="9 10" key="1">
    <citation type="submission" date="2018-07" db="EMBL/GenBank/DDBJ databases">
        <title>Genomic Encyclopedia of Type Strains, Phase IV (KMG-IV): sequencing the most valuable type-strain genomes for metagenomic binning, comparative biology and taxonomic classification.</title>
        <authorList>
            <person name="Goeker M."/>
        </authorList>
    </citation>
    <scope>NUCLEOTIDE SEQUENCE [LARGE SCALE GENOMIC DNA]</scope>
    <source>
        <strain evidence="9 10">DSM 103736</strain>
    </source>
</reference>
<keyword evidence="4 6" id="KW-0288">FMN</keyword>
<dbReference type="GO" id="GO:0022900">
    <property type="term" value="P:electron transport chain"/>
    <property type="evidence" value="ECO:0007669"/>
    <property type="project" value="UniProtKB-UniRule"/>
</dbReference>
<dbReference type="InterPro" id="IPR007329">
    <property type="entry name" value="FMN-bd"/>
</dbReference>
<dbReference type="SMART" id="SM00900">
    <property type="entry name" value="FMN_bind"/>
    <property type="match status" value="1"/>
</dbReference>
<dbReference type="NCBIfam" id="NF002519">
    <property type="entry name" value="PRK01908.1"/>
    <property type="match status" value="1"/>
</dbReference>
<protein>
    <recommendedName>
        <fullName evidence="6">Ion-translocating oxidoreductase complex subunit G</fullName>
        <ecNumber evidence="6">7.-.-.-</ecNumber>
    </recommendedName>
    <alternativeName>
        <fullName evidence="6">Rnf electron transport complex subunit G</fullName>
    </alternativeName>
</protein>
<dbReference type="EC" id="7.-.-.-" evidence="6"/>
<proteinExistence type="inferred from homology"/>
<accession>A0A370R3Y2</accession>
<evidence type="ECO:0000256" key="1">
    <source>
        <dbReference type="ARBA" id="ARBA00022448"/>
    </source>
</evidence>
<comment type="subcellular location">
    <subcellularLocation>
        <location evidence="6">Cell inner membrane</location>
        <topology evidence="6">Single-pass membrane protein</topology>
    </subcellularLocation>
</comment>
<dbReference type="HAMAP" id="MF_00479">
    <property type="entry name" value="RsxG_RnfG"/>
    <property type="match status" value="1"/>
</dbReference>
<organism evidence="9 10">
    <name type="scientific">Enterobacillus tribolii</name>
    <dbReference type="NCBI Taxonomy" id="1487935"/>
    <lineage>
        <taxon>Bacteria</taxon>
        <taxon>Pseudomonadati</taxon>
        <taxon>Pseudomonadota</taxon>
        <taxon>Gammaproteobacteria</taxon>
        <taxon>Enterobacterales</taxon>
        <taxon>Hafniaceae</taxon>
        <taxon>Enterobacillus</taxon>
    </lineage>
</organism>
<dbReference type="Pfam" id="PF04205">
    <property type="entry name" value="FMN_bind"/>
    <property type="match status" value="1"/>
</dbReference>
<evidence type="ECO:0000256" key="6">
    <source>
        <dbReference type="HAMAP-Rule" id="MF_00479"/>
    </source>
</evidence>
<keyword evidence="6" id="KW-1133">Transmembrane helix</keyword>
<keyword evidence="6" id="KW-0472">Membrane</keyword>
<comment type="caution">
    <text evidence="9">The sequence shown here is derived from an EMBL/GenBank/DDBJ whole genome shotgun (WGS) entry which is preliminary data.</text>
</comment>
<comment type="cofactor">
    <cofactor evidence="6">
        <name>FMN</name>
        <dbReference type="ChEBI" id="CHEBI:58210"/>
    </cofactor>
</comment>
<gene>
    <name evidence="6" type="primary">rnfG</name>
    <name evidence="9" type="ORF">C8D90_101568</name>
</gene>
<sequence>MLTTMRRHGITLAVFAAMATGLTAVVNQLTQGTIARQAEIQQQKLFDQVISPTLYNNALQEACYLVTDPRQGGTAPHRLYLARNGDEPVAAVVESTAPDGYSGAIQLLVAADFHGKVLGVRVLEHHETPGLGDKIDIRISGWIDSLRDKIVQGENDPAWQVKKDGGQFDQFTGATITPRAVVNEVRRTAAFLQSAHGQLDALPRCAGEKS</sequence>
<keyword evidence="6" id="KW-0997">Cell inner membrane</keyword>
<comment type="similarity">
    <text evidence="6">Belongs to the RnfG family.</text>
</comment>
<dbReference type="NCBIfam" id="TIGR01947">
    <property type="entry name" value="rnfG"/>
    <property type="match status" value="1"/>
</dbReference>
<keyword evidence="6" id="KW-1003">Cell membrane</keyword>
<evidence type="ECO:0000313" key="9">
    <source>
        <dbReference type="EMBL" id="RDK97123.1"/>
    </source>
</evidence>
<comment type="subunit">
    <text evidence="6">The complex is composed of six subunits: RnfA, RnfB, RnfC, RnfD, RnfE and RnfG.</text>
</comment>
<keyword evidence="7" id="KW-0732">Signal</keyword>
<dbReference type="GO" id="GO:0005886">
    <property type="term" value="C:plasma membrane"/>
    <property type="evidence" value="ECO:0007669"/>
    <property type="project" value="UniProtKB-SubCell"/>
</dbReference>
<keyword evidence="1 6" id="KW-0813">Transport</keyword>
<evidence type="ECO:0000259" key="8">
    <source>
        <dbReference type="SMART" id="SM00900"/>
    </source>
</evidence>
<name>A0A370R3Y2_9GAMM</name>
<keyword evidence="10" id="KW-1185">Reference proteome</keyword>
<evidence type="ECO:0000256" key="5">
    <source>
        <dbReference type="ARBA" id="ARBA00022982"/>
    </source>
</evidence>
<dbReference type="InterPro" id="IPR010209">
    <property type="entry name" value="Ion_transpt_RnfG/RsxG"/>
</dbReference>
<dbReference type="PIRSF" id="PIRSF006091">
    <property type="entry name" value="E_trnsport_RnfG"/>
    <property type="match status" value="1"/>
</dbReference>